<sequence>MIRIPKGSTCLCRPVYQVPVDGNQSPSTTTPPALTAPTPSSTPGKIQKPSKRQIKAPSENLVKALDAIPHFGNYSAENGASHQPPYLQDPGSGPSHDKLEQSVTAPSTFMPQNQTLGTAESSAPKGGGSCCSSRTPKPPTQTSTPGSASGSGSGSGSASGSGSGGSCCKKPEPQIKVDSGSDGIASSYYATDNSPYPAVSHTPVSSWEDFKAIDTTSFMPPFSIPHTPADPLNYVAGYMSHPPAGPSFGFHDPNMPSSNGFDHSTTPQAVPDSAASFTQTVPAAFDGSPKHTCDCGDECQCLGCATHPFNNTTKEHVREMGLMVALDGTPRNANGLDAYPNVPLPMKQQDSPSEEYLYGDFGQQINMTPYSEQVPASSDPTNGFSSPPTDFSQQMMHTSEYYTLEYPVRFQPACSDVTGSCQCGSDCQCVGCLTHNGHNGIALEPPPPENHGLGISQPAMSSTCGPELDTSGLPHLNHPSETPSSSSML</sequence>
<feature type="compositionally biased region" description="Gly residues" evidence="1">
    <location>
        <begin position="149"/>
        <end position="165"/>
    </location>
</feature>
<feature type="region of interest" description="Disordered" evidence="1">
    <location>
        <begin position="445"/>
        <end position="489"/>
    </location>
</feature>
<dbReference type="GO" id="GO:0006879">
    <property type="term" value="P:intracellular iron ion homeostasis"/>
    <property type="evidence" value="ECO:0007669"/>
    <property type="project" value="TreeGrafter"/>
</dbReference>
<dbReference type="GO" id="GO:0000978">
    <property type="term" value="F:RNA polymerase II cis-regulatory region sequence-specific DNA binding"/>
    <property type="evidence" value="ECO:0007669"/>
    <property type="project" value="TreeGrafter"/>
</dbReference>
<organism evidence="2 3">
    <name type="scientific">Aspergillus campestris (strain IBT 28561)</name>
    <dbReference type="NCBI Taxonomy" id="1392248"/>
    <lineage>
        <taxon>Eukaryota</taxon>
        <taxon>Fungi</taxon>
        <taxon>Dikarya</taxon>
        <taxon>Ascomycota</taxon>
        <taxon>Pezizomycotina</taxon>
        <taxon>Eurotiomycetes</taxon>
        <taxon>Eurotiomycetidae</taxon>
        <taxon>Eurotiales</taxon>
        <taxon>Aspergillaceae</taxon>
        <taxon>Aspergillus</taxon>
        <taxon>Aspergillus subgen. Circumdati</taxon>
    </lineage>
</organism>
<dbReference type="GO" id="GO:0005507">
    <property type="term" value="F:copper ion binding"/>
    <property type="evidence" value="ECO:0007669"/>
    <property type="project" value="TreeGrafter"/>
</dbReference>
<feature type="compositionally biased region" description="Polar residues" evidence="1">
    <location>
        <begin position="101"/>
        <end position="121"/>
    </location>
</feature>
<dbReference type="GO" id="GO:0000981">
    <property type="term" value="F:DNA-binding transcription factor activity, RNA polymerase II-specific"/>
    <property type="evidence" value="ECO:0007669"/>
    <property type="project" value="TreeGrafter"/>
</dbReference>
<dbReference type="Proteomes" id="UP000234254">
    <property type="component" value="Unassembled WGS sequence"/>
</dbReference>
<accession>A0A2I1DG80</accession>
<dbReference type="GO" id="GO:0006878">
    <property type="term" value="P:intracellular copper ion homeostasis"/>
    <property type="evidence" value="ECO:0007669"/>
    <property type="project" value="TreeGrafter"/>
</dbReference>
<evidence type="ECO:0000256" key="1">
    <source>
        <dbReference type="SAM" id="MobiDB-lite"/>
    </source>
</evidence>
<name>A0A2I1DG80_ASPC2</name>
<keyword evidence="3" id="KW-1185">Reference proteome</keyword>
<dbReference type="EMBL" id="MSFM01000001">
    <property type="protein sequence ID" value="PKY08880.1"/>
    <property type="molecule type" value="Genomic_DNA"/>
</dbReference>
<reference evidence="2" key="1">
    <citation type="submission" date="2016-12" db="EMBL/GenBank/DDBJ databases">
        <title>The genomes of Aspergillus section Nigri reveals drivers in fungal speciation.</title>
        <authorList>
            <consortium name="DOE Joint Genome Institute"/>
            <person name="Vesth T.C."/>
            <person name="Nybo J."/>
            <person name="Theobald S."/>
            <person name="Brandl J."/>
            <person name="Frisvad J.C."/>
            <person name="Nielsen K.F."/>
            <person name="Lyhne E.K."/>
            <person name="Kogle M.E."/>
            <person name="Kuo A."/>
            <person name="Riley R."/>
            <person name="Clum A."/>
            <person name="Nolan M."/>
            <person name="Lipzen A."/>
            <person name="Salamov A."/>
            <person name="Henrissat B."/>
            <person name="Wiebenga A."/>
            <person name="De vries R.P."/>
            <person name="Grigoriev I.V."/>
            <person name="Mortensen U.H."/>
            <person name="Andersen M.R."/>
            <person name="Baker S.E."/>
        </authorList>
    </citation>
    <scope>NUCLEOTIDE SEQUENCE</scope>
    <source>
        <strain evidence="2">IBT 28561</strain>
    </source>
</reference>
<protein>
    <recommendedName>
        <fullName evidence="4">Copper-fist domain-containing protein</fullName>
    </recommendedName>
</protein>
<dbReference type="RefSeq" id="XP_024697474.1">
    <property type="nucleotide sequence ID" value="XM_024836463.1"/>
</dbReference>
<feature type="compositionally biased region" description="Low complexity" evidence="1">
    <location>
        <begin position="25"/>
        <end position="43"/>
    </location>
</feature>
<evidence type="ECO:0000313" key="3">
    <source>
        <dbReference type="Proteomes" id="UP000234254"/>
    </source>
</evidence>
<dbReference type="GO" id="GO:0045944">
    <property type="term" value="P:positive regulation of transcription by RNA polymerase II"/>
    <property type="evidence" value="ECO:0007669"/>
    <property type="project" value="TreeGrafter"/>
</dbReference>
<dbReference type="OrthoDB" id="5600085at2759"/>
<evidence type="ECO:0008006" key="4">
    <source>
        <dbReference type="Google" id="ProtNLM"/>
    </source>
</evidence>
<evidence type="ECO:0000313" key="2">
    <source>
        <dbReference type="EMBL" id="PKY08880.1"/>
    </source>
</evidence>
<dbReference type="GO" id="GO:0005634">
    <property type="term" value="C:nucleus"/>
    <property type="evidence" value="ECO:0007669"/>
    <property type="project" value="TreeGrafter"/>
</dbReference>
<dbReference type="PANTHER" id="PTHR28088">
    <property type="entry name" value="TRANSCRIPTIONAL ACTIVATOR HAA1-RELATED"/>
    <property type="match status" value="1"/>
</dbReference>
<dbReference type="InterPro" id="IPR051763">
    <property type="entry name" value="Copper_Homeo_Regul"/>
</dbReference>
<dbReference type="AlphaFoldDB" id="A0A2I1DG80"/>
<feature type="region of interest" description="Disordered" evidence="1">
    <location>
        <begin position="17"/>
        <end position="181"/>
    </location>
</feature>
<feature type="compositionally biased region" description="Polar residues" evidence="1">
    <location>
        <begin position="479"/>
        <end position="489"/>
    </location>
</feature>
<dbReference type="VEuPathDB" id="FungiDB:P168DRAFT_286951"/>
<dbReference type="PANTHER" id="PTHR28088:SF9">
    <property type="entry name" value="TRANSCRIPTION FACTOR GRISEA, PUTATIVE (AFU_ORTHOLOGUE AFUA_1G13190)-RELATED"/>
    <property type="match status" value="1"/>
</dbReference>
<gene>
    <name evidence="2" type="ORF">P168DRAFT_286951</name>
</gene>
<comment type="caution">
    <text evidence="2">The sequence shown here is derived from an EMBL/GenBank/DDBJ whole genome shotgun (WGS) entry which is preliminary data.</text>
</comment>
<proteinExistence type="predicted"/>
<feature type="compositionally biased region" description="Polar residues" evidence="1">
    <location>
        <begin position="130"/>
        <end position="145"/>
    </location>
</feature>
<dbReference type="GeneID" id="36543987"/>